<dbReference type="OrthoDB" id="2576334at2759"/>
<dbReference type="Gene3D" id="2.60.120.260">
    <property type="entry name" value="Galactose-binding domain-like"/>
    <property type="match status" value="2"/>
</dbReference>
<dbReference type="STRING" id="5627.A0A1C7MWE1"/>
<proteinExistence type="predicted"/>
<protein>
    <submittedName>
        <fullName evidence="2">Uncharacterized protein</fullName>
    </submittedName>
</protein>
<dbReference type="OMA" id="CTYDVTI"/>
<dbReference type="AlphaFoldDB" id="A0A1C7MWE1"/>
<evidence type="ECO:0000313" key="3">
    <source>
        <dbReference type="Proteomes" id="UP000092993"/>
    </source>
</evidence>
<feature type="region of interest" description="Disordered" evidence="1">
    <location>
        <begin position="424"/>
        <end position="447"/>
    </location>
</feature>
<feature type="region of interest" description="Disordered" evidence="1">
    <location>
        <begin position="283"/>
        <end position="304"/>
    </location>
</feature>
<feature type="compositionally biased region" description="Low complexity" evidence="1">
    <location>
        <begin position="283"/>
        <end position="302"/>
    </location>
</feature>
<dbReference type="EMBL" id="LUGG01000001">
    <property type="protein sequence ID" value="OBZ79384.1"/>
    <property type="molecule type" value="Genomic_DNA"/>
</dbReference>
<evidence type="ECO:0000256" key="1">
    <source>
        <dbReference type="SAM" id="MobiDB-lite"/>
    </source>
</evidence>
<organism evidence="2 3">
    <name type="scientific">Grifola frondosa</name>
    <name type="common">Maitake</name>
    <name type="synonym">Polyporus frondosus</name>
    <dbReference type="NCBI Taxonomy" id="5627"/>
    <lineage>
        <taxon>Eukaryota</taxon>
        <taxon>Fungi</taxon>
        <taxon>Dikarya</taxon>
        <taxon>Basidiomycota</taxon>
        <taxon>Agaricomycotina</taxon>
        <taxon>Agaricomycetes</taxon>
        <taxon>Polyporales</taxon>
        <taxon>Grifolaceae</taxon>
        <taxon>Grifola</taxon>
    </lineage>
</organism>
<feature type="region of interest" description="Disordered" evidence="1">
    <location>
        <begin position="375"/>
        <end position="403"/>
    </location>
</feature>
<accession>A0A1C7MWE1</accession>
<comment type="caution">
    <text evidence="2">The sequence shown here is derived from an EMBL/GenBank/DDBJ whole genome shotgun (WGS) entry which is preliminary data.</text>
</comment>
<gene>
    <name evidence="2" type="ORF">A0H81_01268</name>
</gene>
<keyword evidence="3" id="KW-1185">Reference proteome</keyword>
<evidence type="ECO:0000313" key="2">
    <source>
        <dbReference type="EMBL" id="OBZ79384.1"/>
    </source>
</evidence>
<dbReference type="Proteomes" id="UP000092993">
    <property type="component" value="Unassembled WGS sequence"/>
</dbReference>
<sequence length="447" mass="47138">MSVNGTNWTITINDSSPLINYKPHGDGGVGNQTANGWQPWYLHQGFITNPGDDGTGESLHITAFPESSLELQFYGMSIALYGTTNCTYDVTIDNDAWPVTGSDDLLFSKDDLAPGMHTILSFDRAFVSRPLDGLSTPTPTVYDNQNTSFITYSGNWQLDSDPNNQIPSTAHPAPYHTVSDPGASLSINFNGAAIAVNGPRNWGGYTYNVTVDGTTSVFNGSTMWLVGDALLYYQDGMDPTQNHTLEIIPKTGDGLKFWLNSITVYTVNEASASANSSSRTISNMFSSSASSTPSNSASSPVSGPKKTNAGAIVGAIVAVLTLGIGVGASKGARVQDSLTGSASLAPGKLPEKGQTVVYSVADGATTISVASSDISNRTTPYNTFPSQSAIPSQSLTPPSLAIDSQSPALQSATVDRLLELIAERIDQRPTRGFPMDSPDAPPPQYPS</sequence>
<reference evidence="2 3" key="1">
    <citation type="submission" date="2016-03" db="EMBL/GenBank/DDBJ databases">
        <title>Whole genome sequencing of Grifola frondosa 9006-11.</title>
        <authorList>
            <person name="Min B."/>
            <person name="Park H."/>
            <person name="Kim J.-G."/>
            <person name="Cho H."/>
            <person name="Oh Y.-L."/>
            <person name="Kong W.-S."/>
            <person name="Choi I.-G."/>
        </authorList>
    </citation>
    <scope>NUCLEOTIDE SEQUENCE [LARGE SCALE GENOMIC DNA]</scope>
    <source>
        <strain evidence="2 3">9006-11</strain>
    </source>
</reference>
<name>A0A1C7MWE1_GRIFR</name>